<dbReference type="InterPro" id="IPR052956">
    <property type="entry name" value="Mesenchyme-surface_protein"/>
</dbReference>
<evidence type="ECO:0000259" key="7">
    <source>
        <dbReference type="Pfam" id="PF00149"/>
    </source>
</evidence>
<dbReference type="InterPro" id="IPR008334">
    <property type="entry name" value="5'-Nucleotdase_C"/>
</dbReference>
<dbReference type="Pfam" id="PF00149">
    <property type="entry name" value="Metallophos"/>
    <property type="match status" value="1"/>
</dbReference>
<name>A0ABU1ALB4_9BACT</name>
<evidence type="ECO:0000256" key="3">
    <source>
        <dbReference type="ARBA" id="ARBA00022525"/>
    </source>
</evidence>
<dbReference type="InterPro" id="IPR029052">
    <property type="entry name" value="Metallo-depent_PP-like"/>
</dbReference>
<dbReference type="Pfam" id="PF02872">
    <property type="entry name" value="5_nucleotid_C"/>
    <property type="match status" value="1"/>
</dbReference>
<dbReference type="PANTHER" id="PTHR46928:SF1">
    <property type="entry name" value="MESENCHYME-SPECIFIC CELL SURFACE GLYCOPROTEIN"/>
    <property type="match status" value="1"/>
</dbReference>
<dbReference type="InterPro" id="IPR004843">
    <property type="entry name" value="Calcineurin-like_PHP"/>
</dbReference>
<evidence type="ECO:0000256" key="2">
    <source>
        <dbReference type="ARBA" id="ARBA00006654"/>
    </source>
</evidence>
<evidence type="ECO:0000256" key="4">
    <source>
        <dbReference type="ARBA" id="ARBA00022729"/>
    </source>
</evidence>
<keyword evidence="3" id="KW-0964">Secreted</keyword>
<gene>
    <name evidence="10" type="ORF">QEH59_14280</name>
</gene>
<dbReference type="Proteomes" id="UP001243717">
    <property type="component" value="Unassembled WGS sequence"/>
</dbReference>
<evidence type="ECO:0000256" key="6">
    <source>
        <dbReference type="SAM" id="MobiDB-lite"/>
    </source>
</evidence>
<keyword evidence="11" id="KW-1185">Reference proteome</keyword>
<dbReference type="InterPro" id="IPR011045">
    <property type="entry name" value="N2O_reductase_N"/>
</dbReference>
<comment type="caution">
    <text evidence="10">The sequence shown here is derived from an EMBL/GenBank/DDBJ whole genome shotgun (WGS) entry which is preliminary data.</text>
</comment>
<dbReference type="SUPFAM" id="SSF63825">
    <property type="entry name" value="YWTD domain"/>
    <property type="match status" value="1"/>
</dbReference>
<dbReference type="NCBIfam" id="NF038117">
    <property type="entry name" value="choice_anch_I"/>
    <property type="match status" value="1"/>
</dbReference>
<feature type="domain" description="5'-Nucleotidase C-terminal" evidence="8">
    <location>
        <begin position="1444"/>
        <end position="1624"/>
    </location>
</feature>
<keyword evidence="4" id="KW-0732">Signal</keyword>
<dbReference type="Gene3D" id="3.60.21.10">
    <property type="match status" value="2"/>
</dbReference>
<evidence type="ECO:0000259" key="9">
    <source>
        <dbReference type="Pfam" id="PF22494"/>
    </source>
</evidence>
<dbReference type="PANTHER" id="PTHR46928">
    <property type="entry name" value="MESENCHYME-SPECIFIC CELL SURFACE GLYCOPROTEIN"/>
    <property type="match status" value="1"/>
</dbReference>
<dbReference type="SUPFAM" id="SSF50974">
    <property type="entry name" value="Nitrous oxide reductase, N-terminal domain"/>
    <property type="match status" value="1"/>
</dbReference>
<comment type="subcellular location">
    <subcellularLocation>
        <location evidence="1">Secreted</location>
    </subcellularLocation>
</comment>
<dbReference type="CDD" id="cd00838">
    <property type="entry name" value="MPP_superfamily"/>
    <property type="match status" value="1"/>
</dbReference>
<dbReference type="SUPFAM" id="SSF56300">
    <property type="entry name" value="Metallo-dependent phosphatases"/>
    <property type="match status" value="2"/>
</dbReference>
<dbReference type="InterPro" id="IPR055188">
    <property type="entry name" value="Choice_anch_I"/>
</dbReference>
<dbReference type="SUPFAM" id="SSF55816">
    <property type="entry name" value="5'-nucleotidase (syn. UDP-sugar hydrolase), C-terminal domain"/>
    <property type="match status" value="1"/>
</dbReference>
<feature type="compositionally biased region" description="Basic and acidic residues" evidence="6">
    <location>
        <begin position="967"/>
        <end position="977"/>
    </location>
</feature>
<evidence type="ECO:0000313" key="10">
    <source>
        <dbReference type="EMBL" id="MDQ8195597.1"/>
    </source>
</evidence>
<dbReference type="PROSITE" id="PS00786">
    <property type="entry name" value="5_NUCLEOTIDASE_2"/>
    <property type="match status" value="1"/>
</dbReference>
<protein>
    <submittedName>
        <fullName evidence="10">Choice-of-anchor I family protein</fullName>
    </submittedName>
</protein>
<sequence>MRYKSFISNSSFAAFPTGKVRMARISGDRKLSLSSIGLATLSLSLGTLTASAASWSYGVLTDTQGAAAYPDVSTRLMAPVVDQFVNVHGVDMIISVGDLTDTGTVEENALWLSVAQPIYDAGIPMYIQRGNHDIKAESTSAVTDPLFGPVDVNDSTIWDAQFPLPTNPLLVEGPGTCYYFMFNNMFVVSMDLYGVAPSELIGWLQSVALPAAAASGADHRVLVQHAPYFGKGRDGIFQGASGDPEFELQLLKGMAQAGIDTILVGHDHQYSRSVALDTDGEVLLNHILVGSNSEKYYNFEMPEGDNEGQVVQMNGRVSYCVVEVDGPQIVFNHYSSEAPDPYTTDAWVPNWVLSDRLVYSTEGDRFFVAPNADYAGLTSTSPNGTQVEIVSGTNDVFESQMTVPDAGVTPELVEFGALVDFSWLDGASDPQVIGDILVLDGLANTPDGEESELYRLEMTYSETPGIDESTLTLAVYDPVSGTWMDARLANIYDSPTAAAALASAGVDTTQNKVWAELNHNADGARFAVVSNAASLNSPVRMTRLGAYESGIFDGSATEIPAYDAATQRVFVTNAHDHSVDIIDLSNPATPVKLGSLSFADIDGQAYSPNSVAVKNGIVAVALQADTVYETGIVAFYDAAASLSEGAVAPVATAAAGYLPDMLTFTPDGLKVLVANEGEASSALAGGTPDFNPEGSVTIIPLSGAGASVTPGTPVQLDFSVFEPGASLALGASLAEIKAPVDLSTTAKVRIHPNAASVAQDLEPEYIAVAPDGGTAYVGLQENNAILSIDLATDTITGIFPLGAKNHSLLANALDAEKNDEEVNIVPQPFFGLYMPDAMSAYTVNGQTYIVTANEGDGRDPELFGDYPGSGLGDEADLQDAILDETVFPNRDILTDGSGLGDVGTFSFGGDLDNDGDVDQIQLAGARSFSIWNASTGELVFDSGGDFERITAQFLPDHFNASNDGNDIDDRSDNKGPEPEAVQLAEIGGRQIAFVGLERVGGVMIYDITDPTSPLFIDYVNDRDFTVDAEQSSDIGPEGFAFVPAAESPNGKALLLVASEVSGSLTAYQIELETDSTWNLTLLHHNDGESKLPEYSSSFPDYGNVARMKTAIDAHRSFYQSVDHGVVVVYAGDSFLAGKQFQASVDSEPQVYYDALALSHIGYDAIAIGNHEFDFGPEVLAAFIEDAQTTNAVPYLSANLDFTGEPALQALVNAGDIVKSKTITVSTAQGDKVIGLIGATTVNLPFVSSPGAVVASEVAAAVNAEAASLASSTDAIILISHLQGVAEDEALASLLSADVNAIIAGGGDEILGSTALLSPRAVYGASAPGNAADSGLVPSDSYNEVGLSYPTYANGIPIATTGGNYGYLGRLTLRFDADNNFLGVDLSSGPAVIVADSVDAENGYALDPTIESEVIDKVVAFTYAIDSEIIGSTDSLIVGGTDTDLIRSQEQNGGNLVADALLAAAQERAASFDVNLPQIAIANGGGIRSDIAVGAISVGDTFDVSPFGNFVSVVENVTTADLKLVLENALSRTIDNDPGTGVDPLRVGDGTGRFPQLAGMTVTYDITRQPLVLDGENEVITQQGQRVIEARLNDGTALIIAGIPVPGTTVDLVLPSFNADGGDQYFRYGFGAASYTSQDYIKTTLGITDQQALQNYIASFAMAKVDSDARYDSIPDGRVLAVSDRDNDGLSDAEEALIGTNPDIADQSGPVAETYTQAGKDAVTSNPSQYDLFTQSEFNANYTSGEQSVLSDPSAYGLSDVPVAGLRIDGQVMQLNSGSQSATFEVQVQSTTDLNQPFTNAGDTATVTLDFSEGSQFIRVQAVEQAP</sequence>
<reference evidence="10 11" key="1">
    <citation type="submission" date="2023-04" db="EMBL/GenBank/DDBJ databases">
        <title>A novel bacteria isolated from coastal sediment.</title>
        <authorList>
            <person name="Liu X.-J."/>
            <person name="Du Z.-J."/>
        </authorList>
    </citation>
    <scope>NUCLEOTIDE SEQUENCE [LARGE SCALE GENOMIC DNA]</scope>
    <source>
        <strain evidence="10 11">SDUM461004</strain>
    </source>
</reference>
<evidence type="ECO:0000256" key="1">
    <source>
        <dbReference type="ARBA" id="ARBA00004613"/>
    </source>
</evidence>
<dbReference type="InterPro" id="IPR059100">
    <property type="entry name" value="TSP3_bac"/>
</dbReference>
<organism evidence="10 11">
    <name type="scientific">Thalassobacterium sedimentorum</name>
    <dbReference type="NCBI Taxonomy" id="3041258"/>
    <lineage>
        <taxon>Bacteria</taxon>
        <taxon>Pseudomonadati</taxon>
        <taxon>Verrucomicrobiota</taxon>
        <taxon>Opitutia</taxon>
        <taxon>Puniceicoccales</taxon>
        <taxon>Coraliomargaritaceae</taxon>
        <taxon>Thalassobacterium</taxon>
    </lineage>
</organism>
<dbReference type="InterPro" id="IPR006146">
    <property type="entry name" value="5'-Nucleotdase_CS"/>
</dbReference>
<keyword evidence="5" id="KW-0106">Calcium</keyword>
<dbReference type="Gene3D" id="2.130.10.10">
    <property type="entry name" value="YVTN repeat-like/Quinoprotein amine dehydrogenase"/>
    <property type="match status" value="1"/>
</dbReference>
<proteinExistence type="inferred from homology"/>
<comment type="similarity">
    <text evidence="2">Belongs to the 5'-nucleotidase family.</text>
</comment>
<dbReference type="Pfam" id="PF18884">
    <property type="entry name" value="TSP3_bac"/>
    <property type="match status" value="1"/>
</dbReference>
<dbReference type="Gene3D" id="3.90.780.10">
    <property type="entry name" value="5'-Nucleotidase, C-terminal domain"/>
    <property type="match status" value="1"/>
</dbReference>
<dbReference type="EMBL" id="JARXIC010000027">
    <property type="protein sequence ID" value="MDQ8195597.1"/>
    <property type="molecule type" value="Genomic_DNA"/>
</dbReference>
<feature type="domain" description="Calcineurin-like phosphoesterase" evidence="7">
    <location>
        <begin position="59"/>
        <end position="270"/>
    </location>
</feature>
<feature type="domain" description="Choice-of-anchor I" evidence="9">
    <location>
        <begin position="555"/>
        <end position="1069"/>
    </location>
</feature>
<dbReference type="Pfam" id="PF22494">
    <property type="entry name" value="choice_anch_I"/>
    <property type="match status" value="1"/>
</dbReference>
<dbReference type="InterPro" id="IPR015943">
    <property type="entry name" value="WD40/YVTN_repeat-like_dom_sf"/>
</dbReference>
<feature type="region of interest" description="Disordered" evidence="6">
    <location>
        <begin position="957"/>
        <end position="977"/>
    </location>
</feature>
<evidence type="ECO:0000259" key="8">
    <source>
        <dbReference type="Pfam" id="PF02872"/>
    </source>
</evidence>
<dbReference type="InterPro" id="IPR036907">
    <property type="entry name" value="5'-Nucleotdase_C_sf"/>
</dbReference>
<evidence type="ECO:0000313" key="11">
    <source>
        <dbReference type="Proteomes" id="UP001243717"/>
    </source>
</evidence>
<accession>A0ABU1ALB4</accession>
<evidence type="ECO:0000256" key="5">
    <source>
        <dbReference type="ARBA" id="ARBA00022837"/>
    </source>
</evidence>